<evidence type="ECO:0000256" key="6">
    <source>
        <dbReference type="ARBA" id="ARBA00022989"/>
    </source>
</evidence>
<dbReference type="PANTHER" id="PTHR16675">
    <property type="entry name" value="MHC CLASS I-RELATED"/>
    <property type="match status" value="1"/>
</dbReference>
<keyword evidence="2" id="KW-0490">MHC I</keyword>
<evidence type="ECO:0000313" key="13">
    <source>
        <dbReference type="Proteomes" id="UP000521578"/>
    </source>
</evidence>
<dbReference type="GO" id="GO:0042612">
    <property type="term" value="C:MHC class I protein complex"/>
    <property type="evidence" value="ECO:0007669"/>
    <property type="project" value="UniProtKB-KW"/>
</dbReference>
<evidence type="ECO:0000256" key="9">
    <source>
        <dbReference type="ARBA" id="ARBA00023180"/>
    </source>
</evidence>
<name>A0AA97MYN9_9PASS</name>
<dbReference type="InterPro" id="IPR001039">
    <property type="entry name" value="MHC_I_a_a1/a2"/>
</dbReference>
<feature type="non-terminal residue" evidence="12">
    <location>
        <position position="1"/>
    </location>
</feature>
<keyword evidence="3" id="KW-0812">Transmembrane</keyword>
<feature type="domain" description="MHC class I-like antigen recognition-like" evidence="11">
    <location>
        <begin position="3"/>
        <end position="62"/>
    </location>
</feature>
<dbReference type="PANTHER" id="PTHR16675:SF242">
    <property type="entry name" value="MAJOR HISTOCOMPATIBILITY COMPLEX CLASS I-RELATED GENE PROTEIN"/>
    <property type="match status" value="1"/>
</dbReference>
<keyword evidence="9" id="KW-0325">Glycoprotein</keyword>
<comment type="caution">
    <text evidence="12">The sequence shown here is derived from an EMBL/GenBank/DDBJ whole genome shotgun (WGS) entry which is preliminary data.</text>
</comment>
<dbReference type="SUPFAM" id="SSF54452">
    <property type="entry name" value="MHC antigen-recognition domain"/>
    <property type="match status" value="1"/>
</dbReference>
<gene>
    <name evidence="12" type="primary">Mr1</name>
    <name evidence="12" type="ORF">MENNOV_R04547</name>
</gene>
<dbReference type="Pfam" id="PF00129">
    <property type="entry name" value="MHC_I"/>
    <property type="match status" value="2"/>
</dbReference>
<dbReference type="GO" id="GO:0006955">
    <property type="term" value="P:immune response"/>
    <property type="evidence" value="ECO:0007669"/>
    <property type="project" value="TreeGrafter"/>
</dbReference>
<evidence type="ECO:0000256" key="10">
    <source>
        <dbReference type="RuleBase" id="RU004439"/>
    </source>
</evidence>
<evidence type="ECO:0000256" key="1">
    <source>
        <dbReference type="ARBA" id="ARBA00004479"/>
    </source>
</evidence>
<dbReference type="AlphaFoldDB" id="A0AA97MYN9"/>
<dbReference type="InterPro" id="IPR037055">
    <property type="entry name" value="MHC_I-like_Ag-recog_sf"/>
</dbReference>
<dbReference type="PRINTS" id="PR01638">
    <property type="entry name" value="MHCCLASSI"/>
</dbReference>
<keyword evidence="6" id="KW-1133">Transmembrane helix</keyword>
<keyword evidence="5" id="KW-0391">Immunity</keyword>
<dbReference type="Gene3D" id="3.30.500.10">
    <property type="entry name" value="MHC class I-like antigen recognition-like"/>
    <property type="match status" value="1"/>
</dbReference>
<dbReference type="InterPro" id="IPR050208">
    <property type="entry name" value="MHC_class-I_related"/>
</dbReference>
<comment type="similarity">
    <text evidence="10">Belongs to the MHC class I family.</text>
</comment>
<feature type="domain" description="MHC class I-like antigen recognition-like" evidence="11">
    <location>
        <begin position="101"/>
        <end position="192"/>
    </location>
</feature>
<dbReference type="GO" id="GO:0002474">
    <property type="term" value="P:antigen processing and presentation of peptide antigen via MHC class I"/>
    <property type="evidence" value="ECO:0007669"/>
    <property type="project" value="UniProtKB-KW"/>
</dbReference>
<dbReference type="EMBL" id="VWPS01001357">
    <property type="protein sequence ID" value="NXF00125.1"/>
    <property type="molecule type" value="Genomic_DNA"/>
</dbReference>
<keyword evidence="7" id="KW-0472">Membrane</keyword>
<evidence type="ECO:0000256" key="5">
    <source>
        <dbReference type="ARBA" id="ARBA00022859"/>
    </source>
</evidence>
<keyword evidence="4" id="KW-0732">Signal</keyword>
<feature type="non-terminal residue" evidence="12">
    <location>
        <position position="195"/>
    </location>
</feature>
<evidence type="ECO:0000256" key="3">
    <source>
        <dbReference type="ARBA" id="ARBA00022692"/>
    </source>
</evidence>
<proteinExistence type="inferred from homology"/>
<reference evidence="12" key="1">
    <citation type="submission" date="2022-12" db="EMBL/GenBank/DDBJ databases">
        <title>Bird 10,000 Genomes (B10K) Project - Family phase.</title>
        <authorList>
            <person name="Zhang G."/>
        </authorList>
    </citation>
    <scope>NUCLEOTIDE SEQUENCE</scope>
    <source>
        <strain evidence="12">B10K-CU-030-46</strain>
        <tissue evidence="12">Muscle</tissue>
    </source>
</reference>
<evidence type="ECO:0000256" key="2">
    <source>
        <dbReference type="ARBA" id="ARBA00022451"/>
    </source>
</evidence>
<keyword evidence="13" id="KW-1185">Reference proteome</keyword>
<dbReference type="Proteomes" id="UP000521578">
    <property type="component" value="Unassembled WGS sequence"/>
</dbReference>
<evidence type="ECO:0000313" key="12">
    <source>
        <dbReference type="EMBL" id="NXF00125.1"/>
    </source>
</evidence>
<evidence type="ECO:0000256" key="7">
    <source>
        <dbReference type="ARBA" id="ARBA00023136"/>
    </source>
</evidence>
<dbReference type="GO" id="GO:0009897">
    <property type="term" value="C:external side of plasma membrane"/>
    <property type="evidence" value="ECO:0007669"/>
    <property type="project" value="TreeGrafter"/>
</dbReference>
<evidence type="ECO:0000259" key="11">
    <source>
        <dbReference type="Pfam" id="PF00129"/>
    </source>
</evidence>
<dbReference type="InterPro" id="IPR011161">
    <property type="entry name" value="MHC_I-like_Ag-recog"/>
</dbReference>
<dbReference type="FunFam" id="3.30.500.10:FF:000001">
    <property type="entry name" value="H-2 class I histocompatibility antigen, alpha chain"/>
    <property type="match status" value="1"/>
</dbReference>
<dbReference type="GO" id="GO:0005615">
    <property type="term" value="C:extracellular space"/>
    <property type="evidence" value="ECO:0007669"/>
    <property type="project" value="TreeGrafter"/>
</dbReference>
<comment type="subcellular location">
    <subcellularLocation>
        <location evidence="1">Membrane</location>
        <topology evidence="1">Single-pass type I membrane protein</topology>
    </subcellularLocation>
</comment>
<protein>
    <submittedName>
        <fullName evidence="12">HMR1 protein</fullName>
    </submittedName>
</protein>
<organism evidence="12">
    <name type="scientific">Menura novaehollandiae</name>
    <name type="common">superb lyrebird</name>
    <dbReference type="NCBI Taxonomy" id="47692"/>
    <lineage>
        <taxon>Eukaryota</taxon>
        <taxon>Metazoa</taxon>
        <taxon>Chordata</taxon>
        <taxon>Craniata</taxon>
        <taxon>Vertebrata</taxon>
        <taxon>Euteleostomi</taxon>
        <taxon>Archelosauria</taxon>
        <taxon>Archosauria</taxon>
        <taxon>Dinosauria</taxon>
        <taxon>Saurischia</taxon>
        <taxon>Theropoda</taxon>
        <taxon>Coelurosauria</taxon>
        <taxon>Aves</taxon>
        <taxon>Neognathae</taxon>
        <taxon>Neoaves</taxon>
        <taxon>Telluraves</taxon>
        <taxon>Australaves</taxon>
        <taxon>Passeriformes</taxon>
        <taxon>Menuridae</taxon>
        <taxon>Menura</taxon>
    </lineage>
</organism>
<keyword evidence="8" id="KW-1015">Disulfide bond</keyword>
<sequence>VLHSLRYLQVAVSEPSPGVPQFVSMEYLDGIPFDRYDSKQGRTEPQMLWMAAVVELGYWDRTPRGWDEGLWVSIRLWGSVGLEWVSVGLGHNSIGLHGSNPTPPGLHTIQWVCGCDLLSNGSIRGSHQYGCDGWDFISFQLGSGSFVADGAAQVTKRYWETDESWAEDLTNYLGHTCVEWLQKFIGYGQEVLEHK</sequence>
<evidence type="ECO:0000256" key="4">
    <source>
        <dbReference type="ARBA" id="ARBA00022729"/>
    </source>
</evidence>
<evidence type="ECO:0000256" key="8">
    <source>
        <dbReference type="ARBA" id="ARBA00023157"/>
    </source>
</evidence>
<dbReference type="InterPro" id="IPR011162">
    <property type="entry name" value="MHC_I/II-like_Ag-recog"/>
</dbReference>
<accession>A0AA97MYN9</accession>